<dbReference type="InterPro" id="IPR047650">
    <property type="entry name" value="Transpos_IS110"/>
</dbReference>
<feature type="domain" description="Transposase IS110-like N-terminal" evidence="1">
    <location>
        <begin position="67"/>
        <end position="144"/>
    </location>
</feature>
<proteinExistence type="predicted"/>
<evidence type="ECO:0000313" key="3">
    <source>
        <dbReference type="Proteomes" id="UP000000552"/>
    </source>
</evidence>
<sequence length="172" mass="18963">MRRALRPSMELISARTSSTSSIWTPRVSQSSELVFDATGCCSSLSGSSACDRGDGIVRGITMDRQRLQALGHKVRMIPAQFVKPHVKSNKSDIIDAEAIAEAATRPTMRFAAIKSEEQADLQALHRVRDQMIGTRTRLINQMGAFCLEYDIALRQGAGLFKLDLPLVLDDLE</sequence>
<reference evidence="2 3" key="1">
    <citation type="journal article" date="2000" name="DNA Res.">
        <title>Complete genome structure of the nitrogen-fixing symbiotic bacterium Mesorhizobium loti.</title>
        <authorList>
            <person name="Kaneko T."/>
            <person name="Nakamura Y."/>
            <person name="Sato S."/>
            <person name="Asamizu E."/>
            <person name="Kato T."/>
            <person name="Sasamoto S."/>
            <person name="Watanabe A."/>
            <person name="Idesawa K."/>
            <person name="Ishikawa A."/>
            <person name="Kawashima K."/>
            <person name="Kimura T."/>
            <person name="Kishida Y."/>
            <person name="Kiyokawa C."/>
            <person name="Kohara M."/>
            <person name="Matsumoto M."/>
            <person name="Matsuno A."/>
            <person name="Mochizuki Y."/>
            <person name="Nakayama S."/>
            <person name="Nakazaki N."/>
            <person name="Shimpo S."/>
            <person name="Sugimoto M."/>
            <person name="Takeuchi C."/>
            <person name="Yamada M."/>
            <person name="Tabata S."/>
        </authorList>
    </citation>
    <scope>NUCLEOTIDE SEQUENCE [LARGE SCALE GENOMIC DNA]</scope>
    <source>
        <strain evidence="3">LMG 29417 / CECT 9101 / MAFF 303099</strain>
    </source>
</reference>
<dbReference type="AlphaFoldDB" id="Q98EY7"/>
<evidence type="ECO:0000313" key="2">
    <source>
        <dbReference type="EMBL" id="BAB50780.1"/>
    </source>
</evidence>
<evidence type="ECO:0000259" key="1">
    <source>
        <dbReference type="Pfam" id="PF01548"/>
    </source>
</evidence>
<dbReference type="Pfam" id="PF01548">
    <property type="entry name" value="DEDD_Tnp_IS110"/>
    <property type="match status" value="1"/>
</dbReference>
<dbReference type="EMBL" id="BA000012">
    <property type="protein sequence ID" value="BAB50780.1"/>
    <property type="molecule type" value="Genomic_DNA"/>
</dbReference>
<gene>
    <name evidence="2" type="ordered locus">mll4023</name>
</gene>
<accession>Q98EY7</accession>
<dbReference type="HOGENOM" id="CLU_1554034_0_0_5"/>
<dbReference type="KEGG" id="mlo:mll4023"/>
<name>Q98EY7_RHILO</name>
<dbReference type="GO" id="GO:0006313">
    <property type="term" value="P:DNA transposition"/>
    <property type="evidence" value="ECO:0007669"/>
    <property type="project" value="InterPro"/>
</dbReference>
<dbReference type="GO" id="GO:0004803">
    <property type="term" value="F:transposase activity"/>
    <property type="evidence" value="ECO:0007669"/>
    <property type="project" value="InterPro"/>
</dbReference>
<dbReference type="GO" id="GO:0003677">
    <property type="term" value="F:DNA binding"/>
    <property type="evidence" value="ECO:0007669"/>
    <property type="project" value="InterPro"/>
</dbReference>
<protein>
    <submittedName>
        <fullName evidence="2">Transposase</fullName>
    </submittedName>
</protein>
<dbReference type="eggNOG" id="COG3547">
    <property type="taxonomic scope" value="Bacteria"/>
</dbReference>
<organism evidence="2 3">
    <name type="scientific">Mesorhizobium japonicum (strain LMG 29417 / CECT 9101 / MAFF 303099)</name>
    <name type="common">Mesorhizobium loti (strain MAFF 303099)</name>
    <dbReference type="NCBI Taxonomy" id="266835"/>
    <lineage>
        <taxon>Bacteria</taxon>
        <taxon>Pseudomonadati</taxon>
        <taxon>Pseudomonadota</taxon>
        <taxon>Alphaproteobacteria</taxon>
        <taxon>Hyphomicrobiales</taxon>
        <taxon>Phyllobacteriaceae</taxon>
        <taxon>Mesorhizobium</taxon>
    </lineage>
</organism>
<dbReference type="Proteomes" id="UP000000552">
    <property type="component" value="Chromosome"/>
</dbReference>
<dbReference type="InterPro" id="IPR002525">
    <property type="entry name" value="Transp_IS110-like_N"/>
</dbReference>
<dbReference type="PANTHER" id="PTHR33055:SF3">
    <property type="entry name" value="PUTATIVE TRANSPOSASE FOR IS117-RELATED"/>
    <property type="match status" value="1"/>
</dbReference>
<dbReference type="PANTHER" id="PTHR33055">
    <property type="entry name" value="TRANSPOSASE FOR INSERTION SEQUENCE ELEMENT IS1111A"/>
    <property type="match status" value="1"/>
</dbReference>